<feature type="active site" description="Charge relay system" evidence="15">
    <location>
        <position position="292"/>
    </location>
</feature>
<keyword evidence="7 15" id="KW-0479">Metal-binding</keyword>
<dbReference type="InterPro" id="IPR015366">
    <property type="entry name" value="S53_propep"/>
</dbReference>
<keyword evidence="9 15" id="KW-0378">Hydrolase</keyword>
<dbReference type="SUPFAM" id="SSF52743">
    <property type="entry name" value="Subtilisin-like"/>
    <property type="match status" value="1"/>
</dbReference>
<dbReference type="GO" id="GO:0006508">
    <property type="term" value="P:proteolysis"/>
    <property type="evidence" value="ECO:0007669"/>
    <property type="project" value="UniProtKB-KW"/>
</dbReference>
<dbReference type="InterPro" id="IPR036852">
    <property type="entry name" value="Peptidase_S8/S53_dom_sf"/>
</dbReference>
<evidence type="ECO:0000256" key="5">
    <source>
        <dbReference type="ARBA" id="ARBA00022525"/>
    </source>
</evidence>
<name>A0A8H4H049_9EURO</name>
<evidence type="ECO:0000259" key="18">
    <source>
        <dbReference type="PROSITE" id="PS51695"/>
    </source>
</evidence>
<evidence type="ECO:0000256" key="11">
    <source>
        <dbReference type="ARBA" id="ARBA00022837"/>
    </source>
</evidence>
<reference evidence="19" key="1">
    <citation type="journal article" date="2020" name="bioRxiv">
        <title>Genomic and phenotypic heterogeneity of clinical isolates of the human pathogens Aspergillus fumigatus, Aspergillus lentulus and Aspergillus fumigatiaffinis.</title>
        <authorList>
            <person name="dos Santos R.A.C."/>
            <person name="Steenwyk J.L."/>
            <person name="Rivero-Menendez O."/>
            <person name="Mead M.E."/>
            <person name="Silva L.P."/>
            <person name="Bastos R.W."/>
            <person name="Alastruey-Izquierdo A."/>
            <person name="Goldman G.H."/>
            <person name="Rokas A."/>
        </authorList>
    </citation>
    <scope>NUCLEOTIDE SEQUENCE</scope>
    <source>
        <strain evidence="19">CNM-CM6805</strain>
    </source>
</reference>
<evidence type="ECO:0000256" key="15">
    <source>
        <dbReference type="PROSITE-ProRule" id="PRU01032"/>
    </source>
</evidence>
<feature type="active site" description="Charge relay system" evidence="15">
    <location>
        <position position="503"/>
    </location>
</feature>
<evidence type="ECO:0000256" key="14">
    <source>
        <dbReference type="ARBA" id="ARBA00023180"/>
    </source>
</evidence>
<dbReference type="CDD" id="cd04056">
    <property type="entry name" value="Peptidases_S53"/>
    <property type="match status" value="1"/>
</dbReference>
<gene>
    <name evidence="19" type="ORF">CNMCM6805_010254</name>
</gene>
<feature type="binding site" evidence="15">
    <location>
        <position position="582"/>
    </location>
    <ligand>
        <name>Ca(2+)</name>
        <dbReference type="ChEBI" id="CHEBI:29108"/>
    </ligand>
</feature>
<evidence type="ECO:0000313" key="19">
    <source>
        <dbReference type="EMBL" id="KAF4231938.1"/>
    </source>
</evidence>
<evidence type="ECO:0000256" key="4">
    <source>
        <dbReference type="ARBA" id="ARBA00012462"/>
    </source>
</evidence>
<evidence type="ECO:0000256" key="17">
    <source>
        <dbReference type="SAM" id="SignalP"/>
    </source>
</evidence>
<accession>A0A8H4H049</accession>
<evidence type="ECO:0000256" key="7">
    <source>
        <dbReference type="ARBA" id="ARBA00022723"/>
    </source>
</evidence>
<evidence type="ECO:0000256" key="16">
    <source>
        <dbReference type="SAM" id="MobiDB-lite"/>
    </source>
</evidence>
<keyword evidence="14" id="KW-0325">Glycoprotein</keyword>
<feature type="chain" id="PRO_5034137427" description="tripeptidyl-peptidase II" evidence="17">
    <location>
        <begin position="25"/>
        <end position="875"/>
    </location>
</feature>
<keyword evidence="5" id="KW-0964">Secreted</keyword>
<feature type="binding site" evidence="15">
    <location>
        <position position="545"/>
    </location>
    <ligand>
        <name>Ca(2+)</name>
        <dbReference type="ChEBI" id="CHEBI:29108"/>
    </ligand>
</feature>
<keyword evidence="12" id="KW-0843">Virulence</keyword>
<dbReference type="GO" id="GO:0004252">
    <property type="term" value="F:serine-type endopeptidase activity"/>
    <property type="evidence" value="ECO:0007669"/>
    <property type="project" value="UniProtKB-UniRule"/>
</dbReference>
<evidence type="ECO:0000313" key="20">
    <source>
        <dbReference type="Proteomes" id="UP000653565"/>
    </source>
</evidence>
<protein>
    <recommendedName>
        <fullName evidence="4">tripeptidyl-peptidase II</fullName>
        <ecNumber evidence="4">3.4.14.10</ecNumber>
    </recommendedName>
</protein>
<evidence type="ECO:0000256" key="13">
    <source>
        <dbReference type="ARBA" id="ARBA00023145"/>
    </source>
</evidence>
<dbReference type="PANTHER" id="PTHR14218:SF15">
    <property type="entry name" value="TRIPEPTIDYL-PEPTIDASE 1"/>
    <property type="match status" value="1"/>
</dbReference>
<evidence type="ECO:0000256" key="2">
    <source>
        <dbReference type="ARBA" id="ARBA00002451"/>
    </source>
</evidence>
<dbReference type="EC" id="3.4.14.10" evidence="4"/>
<dbReference type="GO" id="GO:0008240">
    <property type="term" value="F:tripeptidyl-peptidase activity"/>
    <property type="evidence" value="ECO:0007669"/>
    <property type="project" value="UniProtKB-EC"/>
</dbReference>
<comment type="subcellular location">
    <subcellularLocation>
        <location evidence="3">Secreted</location>
        <location evidence="3">Extracellular space</location>
    </subcellularLocation>
</comment>
<dbReference type="SUPFAM" id="SSF54897">
    <property type="entry name" value="Protease propeptides/inhibitors"/>
    <property type="match status" value="1"/>
</dbReference>
<keyword evidence="20" id="KW-1185">Reference proteome</keyword>
<dbReference type="EMBL" id="JAAAPX010000097">
    <property type="protein sequence ID" value="KAF4231938.1"/>
    <property type="molecule type" value="Genomic_DNA"/>
</dbReference>
<organism evidence="19 20">
    <name type="scientific">Aspergillus fumigatiaffinis</name>
    <dbReference type="NCBI Taxonomy" id="340414"/>
    <lineage>
        <taxon>Eukaryota</taxon>
        <taxon>Fungi</taxon>
        <taxon>Dikarya</taxon>
        <taxon>Ascomycota</taxon>
        <taxon>Pezizomycotina</taxon>
        <taxon>Eurotiomycetes</taxon>
        <taxon>Eurotiomycetidae</taxon>
        <taxon>Eurotiales</taxon>
        <taxon>Aspergillaceae</taxon>
        <taxon>Aspergillus</taxon>
        <taxon>Aspergillus subgen. Fumigati</taxon>
    </lineage>
</organism>
<feature type="active site" description="Charge relay system" evidence="15">
    <location>
        <position position="288"/>
    </location>
</feature>
<comment type="function">
    <text evidence="2">Secreted tripeptidyl-peptidase which degrades proteins at acidic pHs and is involved in virulence.</text>
</comment>
<evidence type="ECO:0000256" key="8">
    <source>
        <dbReference type="ARBA" id="ARBA00022729"/>
    </source>
</evidence>
<dbReference type="InterPro" id="IPR000209">
    <property type="entry name" value="Peptidase_S8/S53_dom"/>
</dbReference>
<keyword evidence="10 15" id="KW-0720">Serine protease</keyword>
<reference evidence="19" key="2">
    <citation type="submission" date="2020-04" db="EMBL/GenBank/DDBJ databases">
        <authorList>
            <person name="Santos R.A.C."/>
            <person name="Steenwyk J.L."/>
            <person name="Rivero-Menendez O."/>
            <person name="Mead M.E."/>
            <person name="Silva L.P."/>
            <person name="Bastos R.W."/>
            <person name="Alastruey-Izquierdo A."/>
            <person name="Goldman G.H."/>
            <person name="Rokas A."/>
        </authorList>
    </citation>
    <scope>NUCLEOTIDE SEQUENCE</scope>
    <source>
        <strain evidence="19">CNM-CM6805</strain>
    </source>
</reference>
<dbReference type="Pfam" id="PF00082">
    <property type="entry name" value="Peptidase_S8"/>
    <property type="match status" value="1"/>
</dbReference>
<dbReference type="CDD" id="cd11377">
    <property type="entry name" value="Pro-peptidase_S53"/>
    <property type="match status" value="1"/>
</dbReference>
<sequence length="875" mass="93282">MFSSLVNRGALLAVVSLLSSSVAAEVFEKLSTVPQGWKYSHTPGDSDPIRLQIALQQHDVDGFETALLEMSDPYHANYGKHFQSHDEMKRMLQPTQEAVESVRGWLESAGISDIEEDADWINFRTTVGVANDLLEADFKWYVNEVGHIERLRTLAYSLPQSVASHVNMVQPTTRFGQIKPNRATMRGRPVQVDADILSAAMQASDSSTCDQVITPQCLKDLYNIGDYKADPKGGSKVAFASFLEEYARYDDLAKFEEKLAPYAIGQNFSVIQYNGGLNDQNSANDSGEANLDLQYIVGVSSPVPVTEFSTGGRGLLIPDLSQPDPNDNSNEPYLEFLQNVLKMDQDELPQVISTSYGEDEQTIPEKYARSVCNLYAQLGSRGVSVIFSSGDSGVGAACLTNDGTNRTHFPPQFPAACPWVTSVGGTTKTQPEEAVYFSSGGFSDLWERPSWQDSAVKSYLKKLGPRYKDLYNPKGRAFPDVAAQAENYAVFDKGTLHQFDGTSCSAPAFSAIVALLNDARLRAHKPVMGFLNPWLYSKASKGFNDIVNGGSKGCDGRNRFGGTPNGSPVVPYASWNATDGWDPVTGLAKRVTGGDDQHPTSYRSELPNPQPCANATLEPPSKNTRFVPPSDHTPKIEDCIASKMLLSLVTVTAILQLATATNVSPPILYSRHALQDGSLEKRETCSDGAQCLLGSCCGDGCALNCCALDNGGLGCGIAERCQFRGNVFVGCCGNFLGGCTGEATRVTVHTPYSTVTLGAATDAMTTSTATTTTEEMFTAISVTPTATATATGRTSTTTTTSSGSEGSSSHSHRASASSKSVETETTSSSSHRSTTTTAVFSQASPSPSPNNGGGSGVGVGIPVVAGMVALGAVLL</sequence>
<evidence type="ECO:0000256" key="3">
    <source>
        <dbReference type="ARBA" id="ARBA00004239"/>
    </source>
</evidence>
<keyword evidence="8 17" id="KW-0732">Signal</keyword>
<proteinExistence type="predicted"/>
<dbReference type="Proteomes" id="UP000653565">
    <property type="component" value="Unassembled WGS sequence"/>
</dbReference>
<evidence type="ECO:0000256" key="1">
    <source>
        <dbReference type="ARBA" id="ARBA00001910"/>
    </source>
</evidence>
<dbReference type="GO" id="GO:0005576">
    <property type="term" value="C:extracellular region"/>
    <property type="evidence" value="ECO:0007669"/>
    <property type="project" value="UniProtKB-SubCell"/>
</dbReference>
<keyword evidence="13" id="KW-0865">Zymogen</keyword>
<dbReference type="PANTHER" id="PTHR14218">
    <property type="entry name" value="PROTEASE S8 TRIPEPTIDYL PEPTIDASE I CLN2"/>
    <property type="match status" value="1"/>
</dbReference>
<dbReference type="Gene3D" id="3.40.50.200">
    <property type="entry name" value="Peptidase S8/S53 domain"/>
    <property type="match status" value="1"/>
</dbReference>
<dbReference type="SMART" id="SM00944">
    <property type="entry name" value="Pro-kuma_activ"/>
    <property type="match status" value="1"/>
</dbReference>
<keyword evidence="6 15" id="KW-0645">Protease</keyword>
<dbReference type="InterPro" id="IPR050819">
    <property type="entry name" value="Tripeptidyl-peptidase_I"/>
</dbReference>
<comment type="catalytic activity">
    <reaction evidence="1">
        <text>Release of an N-terminal tripeptide from a polypeptide.</text>
        <dbReference type="EC" id="3.4.14.10"/>
    </reaction>
</comment>
<feature type="region of interest" description="Disordered" evidence="16">
    <location>
        <begin position="592"/>
        <end position="623"/>
    </location>
</feature>
<evidence type="ECO:0000256" key="10">
    <source>
        <dbReference type="ARBA" id="ARBA00022825"/>
    </source>
</evidence>
<evidence type="ECO:0000256" key="9">
    <source>
        <dbReference type="ARBA" id="ARBA00022801"/>
    </source>
</evidence>
<dbReference type="GO" id="GO:0046872">
    <property type="term" value="F:metal ion binding"/>
    <property type="evidence" value="ECO:0007669"/>
    <property type="project" value="UniProtKB-UniRule"/>
</dbReference>
<keyword evidence="11 15" id="KW-0106">Calcium</keyword>
<comment type="cofactor">
    <cofactor evidence="15">
        <name>Ca(2+)</name>
        <dbReference type="ChEBI" id="CHEBI:29108"/>
    </cofactor>
    <text evidence="15">Binds 1 Ca(2+) ion per subunit.</text>
</comment>
<feature type="signal peptide" evidence="17">
    <location>
        <begin position="1"/>
        <end position="24"/>
    </location>
</feature>
<feature type="binding site" evidence="15">
    <location>
        <position position="546"/>
    </location>
    <ligand>
        <name>Ca(2+)</name>
        <dbReference type="ChEBI" id="CHEBI:29108"/>
    </ligand>
</feature>
<feature type="domain" description="Peptidase S53" evidence="18">
    <location>
        <begin position="212"/>
        <end position="602"/>
    </location>
</feature>
<feature type="binding site" evidence="15">
    <location>
        <position position="580"/>
    </location>
    <ligand>
        <name>Ca(2+)</name>
        <dbReference type="ChEBI" id="CHEBI:29108"/>
    </ligand>
</feature>
<dbReference type="Pfam" id="PF09286">
    <property type="entry name" value="Pro-kuma_activ"/>
    <property type="match status" value="1"/>
</dbReference>
<comment type="caution">
    <text evidence="19">The sequence shown here is derived from an EMBL/GenBank/DDBJ whole genome shotgun (WGS) entry which is preliminary data.</text>
</comment>
<dbReference type="PROSITE" id="PS51695">
    <property type="entry name" value="SEDOLISIN"/>
    <property type="match status" value="1"/>
</dbReference>
<evidence type="ECO:0000256" key="6">
    <source>
        <dbReference type="ARBA" id="ARBA00022670"/>
    </source>
</evidence>
<dbReference type="InterPro" id="IPR030400">
    <property type="entry name" value="Sedolisin_dom"/>
</dbReference>
<feature type="compositionally biased region" description="Low complexity" evidence="16">
    <location>
        <begin position="777"/>
        <end position="837"/>
    </location>
</feature>
<dbReference type="FunFam" id="3.40.50.200:FF:000015">
    <property type="entry name" value="Tripeptidyl peptidase A"/>
    <property type="match status" value="1"/>
</dbReference>
<feature type="region of interest" description="Disordered" evidence="16">
    <location>
        <begin position="777"/>
        <end position="853"/>
    </location>
</feature>
<dbReference type="AlphaFoldDB" id="A0A8H4H049"/>
<evidence type="ECO:0000256" key="12">
    <source>
        <dbReference type="ARBA" id="ARBA00023026"/>
    </source>
</evidence>